<reference evidence="5 6" key="2">
    <citation type="submission" date="2023-04" db="EMBL/GenBank/DDBJ databases">
        <title>Macrococci isolated from food, foodproducing animals, and human clinical materials.</title>
        <authorList>
            <person name="Maslanova I."/>
            <person name="Svec P."/>
            <person name="Sedlacek I."/>
            <person name="Novakova D."/>
            <person name="Keller J.E."/>
            <person name="Schwendener S."/>
            <person name="Finstrlova A."/>
            <person name="Botka T."/>
            <person name="Kovarovic V."/>
            <person name="Petras P."/>
            <person name="Perreten V."/>
            <person name="Pantucek R."/>
        </authorList>
    </citation>
    <scope>NUCLEOTIDE SEQUENCE [LARGE SCALE GENOMIC DNA]</scope>
    <source>
        <strain evidence="5 6">CCM 8659</strain>
    </source>
</reference>
<keyword evidence="6" id="KW-1185">Reference proteome</keyword>
<evidence type="ECO:0000313" key="5">
    <source>
        <dbReference type="EMBL" id="WZE69958.1"/>
    </source>
</evidence>
<dbReference type="EMBL" id="CP124591">
    <property type="protein sequence ID" value="WZE69958.1"/>
    <property type="molecule type" value="Genomic_DNA"/>
</dbReference>
<comment type="cofactor">
    <cofactor evidence="1">
        <name>Mg(2+)</name>
        <dbReference type="ChEBI" id="CHEBI:18420"/>
    </cofactor>
</comment>
<dbReference type="RefSeq" id="WP_219494760.1">
    <property type="nucleotide sequence ID" value="NZ_CP124591.1"/>
</dbReference>
<keyword evidence="2" id="KW-0378">Hydrolase</keyword>
<gene>
    <name evidence="4" type="ORF">KYI10_05155</name>
    <name evidence="5" type="ORF">QA539_05250</name>
</gene>
<feature type="domain" description="Nudix hydrolase" evidence="3">
    <location>
        <begin position="10"/>
        <end position="144"/>
    </location>
</feature>
<dbReference type="Proteomes" id="UP001465447">
    <property type="component" value="Chromosome"/>
</dbReference>
<organism evidence="4">
    <name type="scientific">Macrococcus psychrotolerans</name>
    <dbReference type="NCBI Taxonomy" id="3039389"/>
    <lineage>
        <taxon>Bacteria</taxon>
        <taxon>Bacillati</taxon>
        <taxon>Bacillota</taxon>
        <taxon>Bacilli</taxon>
        <taxon>Bacillales</taxon>
        <taxon>Staphylococcaceae</taxon>
        <taxon>Macrococcus</taxon>
    </lineage>
</organism>
<dbReference type="KEGG" id="mpsh:QA539_05250"/>
<evidence type="ECO:0000313" key="4">
    <source>
        <dbReference type="EMBL" id="QYA33821.1"/>
    </source>
</evidence>
<dbReference type="PROSITE" id="PS51462">
    <property type="entry name" value="NUDIX"/>
    <property type="match status" value="1"/>
</dbReference>
<accession>A0AAU6RIM7</accession>
<sequence>MDITFTKDNMRFKYRASALIIENNHILLQKFNDYWTPPGGKVQMLEDSKIALKREILEELSTDIEIEQIAIFIEQTYHSQEKSFHELGVYYFCHSKSLWDRGISIIGNENGEDMEYRWFPVNEIDKINIQPVILKEKLLSENKDFEHIINHEKD</sequence>
<evidence type="ECO:0000313" key="6">
    <source>
        <dbReference type="Proteomes" id="UP001465447"/>
    </source>
</evidence>
<evidence type="ECO:0000259" key="3">
    <source>
        <dbReference type="PROSITE" id="PS51462"/>
    </source>
</evidence>
<protein>
    <submittedName>
        <fullName evidence="4">NUDIX domain-containing protein</fullName>
    </submittedName>
</protein>
<dbReference type="PANTHER" id="PTHR43046">
    <property type="entry name" value="GDP-MANNOSE MANNOSYL HYDROLASE"/>
    <property type="match status" value="1"/>
</dbReference>
<evidence type="ECO:0000256" key="2">
    <source>
        <dbReference type="ARBA" id="ARBA00022801"/>
    </source>
</evidence>
<accession>A0AAT9P8S8</accession>
<dbReference type="GO" id="GO:0016787">
    <property type="term" value="F:hydrolase activity"/>
    <property type="evidence" value="ECO:0007669"/>
    <property type="project" value="UniProtKB-KW"/>
</dbReference>
<dbReference type="InterPro" id="IPR000086">
    <property type="entry name" value="NUDIX_hydrolase_dom"/>
</dbReference>
<evidence type="ECO:0000256" key="1">
    <source>
        <dbReference type="ARBA" id="ARBA00001946"/>
    </source>
</evidence>
<dbReference type="PANTHER" id="PTHR43046:SF14">
    <property type="entry name" value="MUTT_NUDIX FAMILY PROTEIN"/>
    <property type="match status" value="1"/>
</dbReference>
<dbReference type="CDD" id="cd04688">
    <property type="entry name" value="NUDIX_Hydrolase"/>
    <property type="match status" value="1"/>
</dbReference>
<dbReference type="EMBL" id="CP079955">
    <property type="protein sequence ID" value="QYA33821.1"/>
    <property type="molecule type" value="Genomic_DNA"/>
</dbReference>
<dbReference type="Pfam" id="PF00293">
    <property type="entry name" value="NUDIX"/>
    <property type="match status" value="1"/>
</dbReference>
<proteinExistence type="predicted"/>
<dbReference type="AlphaFoldDB" id="A0AAT9P8S8"/>
<name>A0AAT9P8S8_9STAP</name>
<reference evidence="4" key="1">
    <citation type="submission" date="2021-07" db="EMBL/GenBank/DDBJ databases">
        <title>Prevalence and characterization of methicillin-resistant Macrococcus spp. in food producing animals and meat in Switzerland in 2019.</title>
        <authorList>
            <person name="Keller J.E."/>
            <person name="Schwendener S."/>
            <person name="Neuenschwander J."/>
            <person name="Overesch G."/>
            <person name="Perreten V."/>
        </authorList>
    </citation>
    <scope>NUCLEOTIDE SEQUENCE</scope>
    <source>
        <strain evidence="4">19Msa1099</strain>
    </source>
</reference>